<gene>
    <name evidence="1" type="ORF">H5410_031977</name>
</gene>
<comment type="caution">
    <text evidence="1">The sequence shown here is derived from an EMBL/GenBank/DDBJ whole genome shotgun (WGS) entry which is preliminary data.</text>
</comment>
<name>A0A9J5YLJ6_SOLCO</name>
<dbReference type="Proteomes" id="UP000824120">
    <property type="component" value="Chromosome 6"/>
</dbReference>
<evidence type="ECO:0000313" key="2">
    <source>
        <dbReference type="Proteomes" id="UP000824120"/>
    </source>
</evidence>
<dbReference type="AlphaFoldDB" id="A0A9J5YLJ6"/>
<protein>
    <submittedName>
        <fullName evidence="1">Uncharacterized protein</fullName>
    </submittedName>
</protein>
<organism evidence="1 2">
    <name type="scientific">Solanum commersonii</name>
    <name type="common">Commerson's wild potato</name>
    <name type="synonym">Commerson's nightshade</name>
    <dbReference type="NCBI Taxonomy" id="4109"/>
    <lineage>
        <taxon>Eukaryota</taxon>
        <taxon>Viridiplantae</taxon>
        <taxon>Streptophyta</taxon>
        <taxon>Embryophyta</taxon>
        <taxon>Tracheophyta</taxon>
        <taxon>Spermatophyta</taxon>
        <taxon>Magnoliopsida</taxon>
        <taxon>eudicotyledons</taxon>
        <taxon>Gunneridae</taxon>
        <taxon>Pentapetalae</taxon>
        <taxon>asterids</taxon>
        <taxon>lamiids</taxon>
        <taxon>Solanales</taxon>
        <taxon>Solanaceae</taxon>
        <taxon>Solanoideae</taxon>
        <taxon>Solaneae</taxon>
        <taxon>Solanum</taxon>
    </lineage>
</organism>
<dbReference type="EMBL" id="JACXVP010000006">
    <property type="protein sequence ID" value="KAG5600607.1"/>
    <property type="molecule type" value="Genomic_DNA"/>
</dbReference>
<evidence type="ECO:0000313" key="1">
    <source>
        <dbReference type="EMBL" id="KAG5600607.1"/>
    </source>
</evidence>
<keyword evidence="2" id="KW-1185">Reference proteome</keyword>
<reference evidence="1 2" key="1">
    <citation type="submission" date="2020-09" db="EMBL/GenBank/DDBJ databases">
        <title>De no assembly of potato wild relative species, Solanum commersonii.</title>
        <authorList>
            <person name="Cho K."/>
        </authorList>
    </citation>
    <scope>NUCLEOTIDE SEQUENCE [LARGE SCALE GENOMIC DNA]</scope>
    <source>
        <strain evidence="1">LZ3.2</strain>
        <tissue evidence="1">Leaf</tissue>
    </source>
</reference>
<proteinExistence type="predicted"/>
<accession>A0A9J5YLJ6</accession>
<sequence length="100" mass="11614">MERSNVHSMFQVVPHHYQRISSSHYFLQMQLQAQLKCSNALTQRMIPSYNGSQFKALKSNATLSLAKMNTMHDFTHRFVRIFQSTHASAHSRSQRSFQGL</sequence>